<evidence type="ECO:0000256" key="1">
    <source>
        <dbReference type="SAM" id="SignalP"/>
    </source>
</evidence>
<feature type="chain" id="PRO_5046784987" evidence="1">
    <location>
        <begin position="22"/>
        <end position="158"/>
    </location>
</feature>
<evidence type="ECO:0000259" key="2">
    <source>
        <dbReference type="Pfam" id="PF14343"/>
    </source>
</evidence>
<keyword evidence="3" id="KW-0378">Hydrolase</keyword>
<evidence type="ECO:0000313" key="4">
    <source>
        <dbReference type="Proteomes" id="UP001239019"/>
    </source>
</evidence>
<dbReference type="GO" id="GO:0008233">
    <property type="term" value="F:peptidase activity"/>
    <property type="evidence" value="ECO:0007669"/>
    <property type="project" value="UniProtKB-KW"/>
</dbReference>
<reference evidence="3 4" key="1">
    <citation type="submission" date="2023-08" db="EMBL/GenBank/DDBJ databases">
        <title>Whole-genome sequencing of halo(alkali)philic microorganisms from hypersaline lakes.</title>
        <authorList>
            <person name="Sorokin D.Y."/>
            <person name="Abbas B."/>
            <person name="Merkel A.Y."/>
        </authorList>
    </citation>
    <scope>NUCLEOTIDE SEQUENCE [LARGE SCALE GENOMIC DNA]</scope>
    <source>
        <strain evidence="3 4">AB-CW4</strain>
    </source>
</reference>
<accession>A0ABU0W8Z4</accession>
<dbReference type="InterPro" id="IPR025748">
    <property type="entry name" value="PrcB_C_dom"/>
</dbReference>
<proteinExistence type="predicted"/>
<dbReference type="PROSITE" id="PS51257">
    <property type="entry name" value="PROKAR_LIPOPROTEIN"/>
    <property type="match status" value="1"/>
</dbReference>
<gene>
    <name evidence="3" type="ORF">RBH19_10090</name>
</gene>
<dbReference type="Pfam" id="PF14343">
    <property type="entry name" value="PrcB_C"/>
    <property type="match status" value="1"/>
</dbReference>
<keyword evidence="1" id="KW-0732">Signal</keyword>
<name>A0ABU0W8Z4_9GAMM</name>
<keyword evidence="4" id="KW-1185">Reference proteome</keyword>
<evidence type="ECO:0000313" key="3">
    <source>
        <dbReference type="EMBL" id="MDQ2070228.1"/>
    </source>
</evidence>
<feature type="domain" description="PrcB C-terminal" evidence="2">
    <location>
        <begin position="84"/>
        <end position="140"/>
    </location>
</feature>
<dbReference type="RefSeq" id="WP_306728722.1">
    <property type="nucleotide sequence ID" value="NZ_JAVDDT010000006.1"/>
</dbReference>
<dbReference type="EMBL" id="JAVDDT010000006">
    <property type="protein sequence ID" value="MDQ2070228.1"/>
    <property type="molecule type" value="Genomic_DNA"/>
</dbReference>
<comment type="caution">
    <text evidence="3">The sequence shown here is derived from an EMBL/GenBank/DDBJ whole genome shotgun (WGS) entry which is preliminary data.</text>
</comment>
<dbReference type="Proteomes" id="UP001239019">
    <property type="component" value="Unassembled WGS sequence"/>
</dbReference>
<protein>
    <submittedName>
        <fullName evidence="3">Protease complex subunit PrcB family protein</fullName>
    </submittedName>
</protein>
<organism evidence="3 4">
    <name type="scientific">Natronospira bacteriovora</name>
    <dbReference type="NCBI Taxonomy" id="3069753"/>
    <lineage>
        <taxon>Bacteria</taxon>
        <taxon>Pseudomonadati</taxon>
        <taxon>Pseudomonadota</taxon>
        <taxon>Gammaproteobacteria</taxon>
        <taxon>Natronospirales</taxon>
        <taxon>Natronospiraceae</taxon>
        <taxon>Natronospira</taxon>
    </lineage>
</organism>
<keyword evidence="3" id="KW-0645">Protease</keyword>
<dbReference type="GO" id="GO:0006508">
    <property type="term" value="P:proteolysis"/>
    <property type="evidence" value="ECO:0007669"/>
    <property type="project" value="UniProtKB-KW"/>
</dbReference>
<sequence>MMRAVTMIAWIGMTVLMTACAGNNATEEDNVNGNIEFSQLAQGNSSDVKAERMTVVRDQQALDRIWSEVRHGRERPAVDLESEMVLAIFMGERRTGGYQVRVQEVVREGEGFRVHVRMTAPGPNCMTTQAFTQPWQLISLPRVDGPVEFDVEQREVDC</sequence>
<feature type="signal peptide" evidence="1">
    <location>
        <begin position="1"/>
        <end position="21"/>
    </location>
</feature>